<dbReference type="GO" id="GO:0005506">
    <property type="term" value="F:iron ion binding"/>
    <property type="evidence" value="ECO:0007669"/>
    <property type="project" value="InterPro"/>
</dbReference>
<dbReference type="PROSITE" id="PS00086">
    <property type="entry name" value="CYTOCHROME_P450"/>
    <property type="match status" value="1"/>
</dbReference>
<keyword evidence="2 7" id="KW-0349">Heme</keyword>
<keyword evidence="9" id="KW-1185">Reference proteome</keyword>
<keyword evidence="6 7" id="KW-0503">Monooxygenase</keyword>
<keyword evidence="5 7" id="KW-0408">Iron</keyword>
<comment type="similarity">
    <text evidence="1 7">Belongs to the cytochrome P450 family.</text>
</comment>
<dbReference type="InterPro" id="IPR002397">
    <property type="entry name" value="Cyt_P450_B"/>
</dbReference>
<accession>A0A117PYS8</accession>
<evidence type="ECO:0000256" key="1">
    <source>
        <dbReference type="ARBA" id="ARBA00010617"/>
    </source>
</evidence>
<protein>
    <submittedName>
        <fullName evidence="8">Cytochrome</fullName>
    </submittedName>
</protein>
<reference evidence="8 9" key="1">
    <citation type="submission" date="2015-10" db="EMBL/GenBank/DDBJ databases">
        <title>Draft genome sequence of Streptomyces yokosukanensis DSM 40224, type strain for the species Streptomyces yokosukanensis.</title>
        <authorList>
            <person name="Ruckert C."/>
            <person name="Winkler A."/>
            <person name="Kalinowski J."/>
            <person name="Kampfer P."/>
            <person name="Glaeser S."/>
        </authorList>
    </citation>
    <scope>NUCLEOTIDE SEQUENCE [LARGE SCALE GENOMIC DNA]</scope>
    <source>
        <strain evidence="8 9">DSM 40224</strain>
    </source>
</reference>
<dbReference type="Proteomes" id="UP000053127">
    <property type="component" value="Unassembled WGS sequence"/>
</dbReference>
<dbReference type="SUPFAM" id="SSF48264">
    <property type="entry name" value="Cytochrome P450"/>
    <property type="match status" value="1"/>
</dbReference>
<name>A0A117PYS8_9ACTN</name>
<keyword evidence="4 7" id="KW-0560">Oxidoreductase</keyword>
<evidence type="ECO:0000256" key="2">
    <source>
        <dbReference type="ARBA" id="ARBA00022617"/>
    </source>
</evidence>
<dbReference type="PANTHER" id="PTHR46696:SF1">
    <property type="entry name" value="CYTOCHROME P450 YJIB-RELATED"/>
    <property type="match status" value="1"/>
</dbReference>
<evidence type="ECO:0000313" key="8">
    <source>
        <dbReference type="EMBL" id="KUM99185.1"/>
    </source>
</evidence>
<dbReference type="PANTHER" id="PTHR46696">
    <property type="entry name" value="P450, PUTATIVE (EUROFUNG)-RELATED"/>
    <property type="match status" value="1"/>
</dbReference>
<sequence length="363" mass="40594">MPDGHHAWILTDYELIRSVLADHQRFSSRQELWHLPFPFLGEGDTMPPAGPGDPSGIDPPDHTRLRRAVAGLFTVRRMRQLTERIEKMTTRHLDAMEKLTPPVDLMKVFAEAIPYLTICELLAIPDDRRGEFHRQARTVQSWDAGLEERGAAISGIQEFLTGLVAEKRANPTDDMISDLAATELALDEVVGFCLYLLFAGMDTTANMIATGMWVLFSHPDQLAALREDPTLINDAVEELLRYLTVADMSFRTALEDVELGGEIVKAGETVVSSLAVGNRDPKKYPDPDRLDLRRRPTGHLAFSHGVHQCLGQQLARTEMQVAIPALLERFPSLRLAASDEEISIRTRENVYGVHSLPVSWEQA</sequence>
<evidence type="ECO:0000256" key="3">
    <source>
        <dbReference type="ARBA" id="ARBA00022723"/>
    </source>
</evidence>
<evidence type="ECO:0000313" key="9">
    <source>
        <dbReference type="Proteomes" id="UP000053127"/>
    </source>
</evidence>
<keyword evidence="3 7" id="KW-0479">Metal-binding</keyword>
<dbReference type="Gene3D" id="1.10.630.10">
    <property type="entry name" value="Cytochrome P450"/>
    <property type="match status" value="1"/>
</dbReference>
<dbReference type="GO" id="GO:0004497">
    <property type="term" value="F:monooxygenase activity"/>
    <property type="evidence" value="ECO:0007669"/>
    <property type="project" value="UniProtKB-KW"/>
</dbReference>
<dbReference type="PRINTS" id="PR00359">
    <property type="entry name" value="BP450"/>
</dbReference>
<dbReference type="Pfam" id="PF00067">
    <property type="entry name" value="p450"/>
    <property type="match status" value="1"/>
</dbReference>
<dbReference type="InterPro" id="IPR017972">
    <property type="entry name" value="Cyt_P450_CS"/>
</dbReference>
<organism evidence="8 9">
    <name type="scientific">Streptomyces yokosukanensis</name>
    <dbReference type="NCBI Taxonomy" id="67386"/>
    <lineage>
        <taxon>Bacteria</taxon>
        <taxon>Bacillati</taxon>
        <taxon>Actinomycetota</taxon>
        <taxon>Actinomycetes</taxon>
        <taxon>Kitasatosporales</taxon>
        <taxon>Streptomycetaceae</taxon>
        <taxon>Streptomyces</taxon>
    </lineage>
</organism>
<proteinExistence type="inferred from homology"/>
<dbReference type="PRINTS" id="PR00385">
    <property type="entry name" value="P450"/>
</dbReference>
<evidence type="ECO:0000256" key="4">
    <source>
        <dbReference type="ARBA" id="ARBA00023002"/>
    </source>
</evidence>
<dbReference type="InterPro" id="IPR036396">
    <property type="entry name" value="Cyt_P450_sf"/>
</dbReference>
<evidence type="ECO:0000256" key="5">
    <source>
        <dbReference type="ARBA" id="ARBA00023004"/>
    </source>
</evidence>
<gene>
    <name evidence="8" type="ORF">AQI95_40330</name>
</gene>
<dbReference type="GO" id="GO:0020037">
    <property type="term" value="F:heme binding"/>
    <property type="evidence" value="ECO:0007669"/>
    <property type="project" value="InterPro"/>
</dbReference>
<evidence type="ECO:0000256" key="6">
    <source>
        <dbReference type="ARBA" id="ARBA00023033"/>
    </source>
</evidence>
<dbReference type="CDD" id="cd11030">
    <property type="entry name" value="CYP105-like"/>
    <property type="match status" value="1"/>
</dbReference>
<dbReference type="GO" id="GO:0016705">
    <property type="term" value="F:oxidoreductase activity, acting on paired donors, with incorporation or reduction of molecular oxygen"/>
    <property type="evidence" value="ECO:0007669"/>
    <property type="project" value="InterPro"/>
</dbReference>
<comment type="caution">
    <text evidence="8">The sequence shown here is derived from an EMBL/GenBank/DDBJ whole genome shotgun (WGS) entry which is preliminary data.</text>
</comment>
<dbReference type="FunFam" id="1.10.630.10:FF:000018">
    <property type="entry name" value="Cytochrome P450 monooxygenase"/>
    <property type="match status" value="1"/>
</dbReference>
<evidence type="ECO:0000256" key="7">
    <source>
        <dbReference type="RuleBase" id="RU000461"/>
    </source>
</evidence>
<dbReference type="EMBL" id="LMWN01000067">
    <property type="protein sequence ID" value="KUM99185.1"/>
    <property type="molecule type" value="Genomic_DNA"/>
</dbReference>
<dbReference type="InterPro" id="IPR001128">
    <property type="entry name" value="Cyt_P450"/>
</dbReference>
<dbReference type="AlphaFoldDB" id="A0A117PYS8"/>
<dbReference type="STRING" id="67386.AQI95_40330"/>